<feature type="domain" description="Ketoreductase" evidence="1">
    <location>
        <begin position="6"/>
        <end position="197"/>
    </location>
</feature>
<evidence type="ECO:0000313" key="3">
    <source>
        <dbReference type="Proteomes" id="UP000053240"/>
    </source>
</evidence>
<dbReference type="PANTHER" id="PTHR43975">
    <property type="entry name" value="ZGC:101858"/>
    <property type="match status" value="1"/>
</dbReference>
<evidence type="ECO:0000259" key="1">
    <source>
        <dbReference type="SMART" id="SM00822"/>
    </source>
</evidence>
<accession>A0A0N1IFH9</accession>
<dbReference type="Gene3D" id="3.40.50.720">
    <property type="entry name" value="NAD(P)-binding Rossmann-like Domain"/>
    <property type="match status" value="1"/>
</dbReference>
<gene>
    <name evidence="2" type="ORF">RR48_05141</name>
</gene>
<dbReference type="SMART" id="SM00822">
    <property type="entry name" value="PKS_KR"/>
    <property type="match status" value="1"/>
</dbReference>
<dbReference type="Proteomes" id="UP000053240">
    <property type="component" value="Unassembled WGS sequence"/>
</dbReference>
<keyword evidence="3" id="KW-1185">Reference proteome</keyword>
<dbReference type="InParanoid" id="A0A0N1IFH9"/>
<dbReference type="KEGG" id="pmac:106713048"/>
<dbReference type="Pfam" id="PF13561">
    <property type="entry name" value="adh_short_C2"/>
    <property type="match status" value="1"/>
</dbReference>
<proteinExistence type="predicted"/>
<dbReference type="EMBL" id="KQ460655">
    <property type="protein sequence ID" value="KPJ12939.1"/>
    <property type="molecule type" value="Genomic_DNA"/>
</dbReference>
<evidence type="ECO:0000313" key="2">
    <source>
        <dbReference type="EMBL" id="KPJ12939.1"/>
    </source>
</evidence>
<dbReference type="FunFam" id="3.40.50.720:FF:000084">
    <property type="entry name" value="Short-chain dehydrogenase reductase"/>
    <property type="match status" value="1"/>
</dbReference>
<dbReference type="InterPro" id="IPR036291">
    <property type="entry name" value="NAD(P)-bd_dom_sf"/>
</dbReference>
<dbReference type="PRINTS" id="PR00081">
    <property type="entry name" value="GDHRDH"/>
</dbReference>
<dbReference type="AlphaFoldDB" id="A0A0N1IFH9"/>
<name>A0A0N1IFH9_PAPMA</name>
<dbReference type="SUPFAM" id="SSF51735">
    <property type="entry name" value="NAD(P)-binding Rossmann-fold domains"/>
    <property type="match status" value="1"/>
</dbReference>
<dbReference type="InterPro" id="IPR057326">
    <property type="entry name" value="KR_dom"/>
</dbReference>
<dbReference type="InterPro" id="IPR002347">
    <property type="entry name" value="SDR_fam"/>
</dbReference>
<protein>
    <submittedName>
        <fullName evidence="2">3-oxoacyl-[acyl-carrier-protein] reductase FabG</fullName>
    </submittedName>
</protein>
<dbReference type="STRING" id="76193.A0A0N1IFH9"/>
<organism evidence="2 3">
    <name type="scientific">Papilio machaon</name>
    <name type="common">Old World swallowtail butterfly</name>
    <dbReference type="NCBI Taxonomy" id="76193"/>
    <lineage>
        <taxon>Eukaryota</taxon>
        <taxon>Metazoa</taxon>
        <taxon>Ecdysozoa</taxon>
        <taxon>Arthropoda</taxon>
        <taxon>Hexapoda</taxon>
        <taxon>Insecta</taxon>
        <taxon>Pterygota</taxon>
        <taxon>Neoptera</taxon>
        <taxon>Endopterygota</taxon>
        <taxon>Lepidoptera</taxon>
        <taxon>Glossata</taxon>
        <taxon>Ditrysia</taxon>
        <taxon>Papilionoidea</taxon>
        <taxon>Papilionidae</taxon>
        <taxon>Papilioninae</taxon>
        <taxon>Papilio</taxon>
    </lineage>
</organism>
<dbReference type="CDD" id="cd05233">
    <property type="entry name" value="SDR_c"/>
    <property type="match status" value="1"/>
</dbReference>
<reference evidence="2 3" key="1">
    <citation type="journal article" date="2015" name="Nat. Commun.">
        <title>Outbred genome sequencing and CRISPR/Cas9 gene editing in butterflies.</title>
        <authorList>
            <person name="Li X."/>
            <person name="Fan D."/>
            <person name="Zhang W."/>
            <person name="Liu G."/>
            <person name="Zhang L."/>
            <person name="Zhao L."/>
            <person name="Fang X."/>
            <person name="Chen L."/>
            <person name="Dong Y."/>
            <person name="Chen Y."/>
            <person name="Ding Y."/>
            <person name="Zhao R."/>
            <person name="Feng M."/>
            <person name="Zhu Y."/>
            <person name="Feng Y."/>
            <person name="Jiang X."/>
            <person name="Zhu D."/>
            <person name="Xiang H."/>
            <person name="Feng X."/>
            <person name="Li S."/>
            <person name="Wang J."/>
            <person name="Zhang G."/>
            <person name="Kronforst M.R."/>
            <person name="Wang W."/>
        </authorList>
    </citation>
    <scope>NUCLEOTIDE SEQUENCE [LARGE SCALE GENOMIC DNA]</scope>
    <source>
        <strain evidence="2">Ya'a_city_454_Pm</strain>
        <tissue evidence="2">Whole body</tissue>
    </source>
</reference>
<dbReference type="OrthoDB" id="47007at2759"/>
<dbReference type="PANTHER" id="PTHR43975:SF2">
    <property type="entry name" value="EG:BACR7A4.14 PROTEIN-RELATED"/>
    <property type="match status" value="1"/>
</dbReference>
<sequence length="251" mass="26694">MSFTGKVVIVTGSSSGIGAAAAIEFAKEGASVVIVGRNETKLKSVNEECEKLGKKPLVLKVDVSNEVEAKSVIDKTVEHFGKLDILVNNAGVGYNFDIVNDGFMENFDNVMNLNLRAAAYLTHLATPHLIQTKGNIINISSVAGTSAAGGSVGLISYCTSKAALNHFSRCIAARLASYGIRANVISPGPVRTDILENSKSPLSWDIYKEATVLKRVSEPKEVADLILFLASDKAKGITGSEYIVDNGYLIN</sequence>
<dbReference type="PRINTS" id="PR00080">
    <property type="entry name" value="SDRFAMILY"/>
</dbReference>